<gene>
    <name evidence="1" type="ORF">ACFPMG_26920</name>
</gene>
<evidence type="ECO:0000313" key="1">
    <source>
        <dbReference type="EMBL" id="MFC5358630.1"/>
    </source>
</evidence>
<reference evidence="2" key="1">
    <citation type="journal article" date="2019" name="Int. J. Syst. Evol. Microbiol.">
        <title>The Global Catalogue of Microorganisms (GCM) 10K type strain sequencing project: providing services to taxonomists for standard genome sequencing and annotation.</title>
        <authorList>
            <consortium name="The Broad Institute Genomics Platform"/>
            <consortium name="The Broad Institute Genome Sequencing Center for Infectious Disease"/>
            <person name="Wu L."/>
            <person name="Ma J."/>
        </authorList>
    </citation>
    <scope>NUCLEOTIDE SEQUENCE [LARGE SCALE GENOMIC DNA]</scope>
    <source>
        <strain evidence="2">CCUG 58760</strain>
    </source>
</reference>
<evidence type="ECO:0000313" key="2">
    <source>
        <dbReference type="Proteomes" id="UP001596166"/>
    </source>
</evidence>
<evidence type="ECO:0008006" key="3">
    <source>
        <dbReference type="Google" id="ProtNLM"/>
    </source>
</evidence>
<sequence length="92" mass="9979">MGFSAASDRPGRLICFLGKVFFAPANIIQKTNRNPYCQSLVLIPWREVGVGVKAVLKPVNKLDFGKLADEIPENTKRILGSAFCRTVSGSGP</sequence>
<organism evidence="1 2">
    <name type="scientific">Azospirillum himalayense</name>
    <dbReference type="NCBI Taxonomy" id="654847"/>
    <lineage>
        <taxon>Bacteria</taxon>
        <taxon>Pseudomonadati</taxon>
        <taxon>Pseudomonadota</taxon>
        <taxon>Alphaproteobacteria</taxon>
        <taxon>Rhodospirillales</taxon>
        <taxon>Azospirillaceae</taxon>
        <taxon>Azospirillum</taxon>
    </lineage>
</organism>
<accession>A0ABW0GC27</accession>
<proteinExistence type="predicted"/>
<dbReference type="Proteomes" id="UP001596166">
    <property type="component" value="Unassembled WGS sequence"/>
</dbReference>
<comment type="caution">
    <text evidence="1">The sequence shown here is derived from an EMBL/GenBank/DDBJ whole genome shotgun (WGS) entry which is preliminary data.</text>
</comment>
<protein>
    <recommendedName>
        <fullName evidence="3">Type II toxin-antitoxin system PemK/MazF family toxin</fullName>
    </recommendedName>
</protein>
<keyword evidence="2" id="KW-1185">Reference proteome</keyword>
<dbReference type="RefSeq" id="WP_376998294.1">
    <property type="nucleotide sequence ID" value="NZ_JBHSLC010000096.1"/>
</dbReference>
<name>A0ABW0GC27_9PROT</name>
<dbReference type="EMBL" id="JBHSLC010000096">
    <property type="protein sequence ID" value="MFC5358630.1"/>
    <property type="molecule type" value="Genomic_DNA"/>
</dbReference>